<dbReference type="Proteomes" id="UP000186601">
    <property type="component" value="Unassembled WGS sequence"/>
</dbReference>
<sequence length="213" mass="23640">MSWKEILEELHSLAVKVPNRNAAQEDILGTHFLSLKHTDDNWEELHAAVHAIFGWAGQDGLLTQNSSQADFLTIHGFLVSFAEHEATVSSNSCLGAMMPRMITARNLCFRAVSGLNSDPNSSTEILGTQTAVLAEQDCGSGSLLDAKLPVKIDAKSSIHTSRKRQRSKDQELLVDEETNEANTDDKRYVIVVLLLVIGQLKQRRYQTEPIKNE</sequence>
<dbReference type="EMBL" id="MLYV02001315">
    <property type="protein sequence ID" value="PSR70802.1"/>
    <property type="molecule type" value="Genomic_DNA"/>
</dbReference>
<evidence type="ECO:0000313" key="2">
    <source>
        <dbReference type="Proteomes" id="UP000186601"/>
    </source>
</evidence>
<comment type="caution">
    <text evidence="1">The sequence shown here is derived from an EMBL/GenBank/DDBJ whole genome shotgun (WGS) entry which is preliminary data.</text>
</comment>
<name>A0A2R6NFM5_9APHY</name>
<organism evidence="1 2">
    <name type="scientific">Hermanssonia centrifuga</name>
    <dbReference type="NCBI Taxonomy" id="98765"/>
    <lineage>
        <taxon>Eukaryota</taxon>
        <taxon>Fungi</taxon>
        <taxon>Dikarya</taxon>
        <taxon>Basidiomycota</taxon>
        <taxon>Agaricomycotina</taxon>
        <taxon>Agaricomycetes</taxon>
        <taxon>Polyporales</taxon>
        <taxon>Meruliaceae</taxon>
        <taxon>Hermanssonia</taxon>
    </lineage>
</organism>
<accession>A0A2R6NFM5</accession>
<keyword evidence="2" id="KW-1185">Reference proteome</keyword>
<evidence type="ECO:0000313" key="1">
    <source>
        <dbReference type="EMBL" id="PSR70802.1"/>
    </source>
</evidence>
<protein>
    <submittedName>
        <fullName evidence="1">Uncharacterized protein</fullName>
    </submittedName>
</protein>
<dbReference type="OrthoDB" id="2671544at2759"/>
<proteinExistence type="predicted"/>
<dbReference type="AlphaFoldDB" id="A0A2R6NFM5"/>
<gene>
    <name evidence="1" type="ORF">PHLCEN_2v13324</name>
</gene>
<reference evidence="1 2" key="1">
    <citation type="submission" date="2018-02" db="EMBL/GenBank/DDBJ databases">
        <title>Genome sequence of the basidiomycete white-rot fungus Phlebia centrifuga.</title>
        <authorList>
            <person name="Granchi Z."/>
            <person name="Peng M."/>
            <person name="de Vries R.P."/>
            <person name="Hilden K."/>
            <person name="Makela M.R."/>
            <person name="Grigoriev I."/>
            <person name="Riley R."/>
        </authorList>
    </citation>
    <scope>NUCLEOTIDE SEQUENCE [LARGE SCALE GENOMIC DNA]</scope>
    <source>
        <strain evidence="1 2">FBCC195</strain>
    </source>
</reference>